<dbReference type="Proteomes" id="UP001153620">
    <property type="component" value="Chromosome 4"/>
</dbReference>
<dbReference type="PANTHER" id="PTHR45712:SF22">
    <property type="entry name" value="INSULIN-LIKE GROWTH FACTOR-BINDING PROTEIN COMPLEX ACID LABILE SUBUNIT"/>
    <property type="match status" value="1"/>
</dbReference>
<evidence type="ECO:0000256" key="4">
    <source>
        <dbReference type="SAM" id="SignalP"/>
    </source>
</evidence>
<sequence>MKSLSIFITIGLIAIVKGQDPACQFETDSEGLLACKLTGGGIMPENRNKEIAGNPGADKTFADVQRVYSLEPASTDMIYSIFNNFVNLKKLELTNGIVEELKQEMLYNCTKLEKLAINKGIIKTIDSNTFINCPALAEIDLGKNTISGILSGAFNGLPNLKTLNFNNNELTNIQGSIFNVSTLQSLDLSNNGLALTNRSIFTYTNELLSLNLAENGITLLVKEQFNGLSKLTELDFTNNDLNATQDTALEYLEALQVAKFKSNNCIDKDYTDYSQSLFAGDFAVCIKNFNGASIMILSNLVLVVSVLIKLFN</sequence>
<feature type="chain" id="PRO_5040487273" evidence="4">
    <location>
        <begin position="19"/>
        <end position="312"/>
    </location>
</feature>
<proteinExistence type="predicted"/>
<gene>
    <name evidence="5" type="ORF">CHIRRI_LOCUS14343</name>
</gene>
<evidence type="ECO:0000313" key="6">
    <source>
        <dbReference type="Proteomes" id="UP001153620"/>
    </source>
</evidence>
<evidence type="ECO:0000256" key="3">
    <source>
        <dbReference type="SAM" id="Phobius"/>
    </source>
</evidence>
<evidence type="ECO:0000256" key="1">
    <source>
        <dbReference type="ARBA" id="ARBA00022614"/>
    </source>
</evidence>
<protein>
    <submittedName>
        <fullName evidence="5">Uncharacterized protein</fullName>
    </submittedName>
</protein>
<dbReference type="PROSITE" id="PS51450">
    <property type="entry name" value="LRR"/>
    <property type="match status" value="1"/>
</dbReference>
<dbReference type="AlphaFoldDB" id="A0A9N9SAX6"/>
<keyword evidence="2" id="KW-0677">Repeat</keyword>
<dbReference type="OrthoDB" id="5954366at2759"/>
<dbReference type="Pfam" id="PF13855">
    <property type="entry name" value="LRR_8"/>
    <property type="match status" value="1"/>
</dbReference>
<feature type="transmembrane region" description="Helical" evidence="3">
    <location>
        <begin position="292"/>
        <end position="311"/>
    </location>
</feature>
<reference evidence="5" key="2">
    <citation type="submission" date="2022-10" db="EMBL/GenBank/DDBJ databases">
        <authorList>
            <consortium name="ENA_rothamsted_submissions"/>
            <consortium name="culmorum"/>
            <person name="King R."/>
        </authorList>
    </citation>
    <scope>NUCLEOTIDE SEQUENCE</scope>
</reference>
<keyword evidence="6" id="KW-1185">Reference proteome</keyword>
<dbReference type="Gene3D" id="3.80.10.10">
    <property type="entry name" value="Ribonuclease Inhibitor"/>
    <property type="match status" value="1"/>
</dbReference>
<keyword evidence="1" id="KW-0433">Leucine-rich repeat</keyword>
<organism evidence="5 6">
    <name type="scientific">Chironomus riparius</name>
    <dbReference type="NCBI Taxonomy" id="315576"/>
    <lineage>
        <taxon>Eukaryota</taxon>
        <taxon>Metazoa</taxon>
        <taxon>Ecdysozoa</taxon>
        <taxon>Arthropoda</taxon>
        <taxon>Hexapoda</taxon>
        <taxon>Insecta</taxon>
        <taxon>Pterygota</taxon>
        <taxon>Neoptera</taxon>
        <taxon>Endopterygota</taxon>
        <taxon>Diptera</taxon>
        <taxon>Nematocera</taxon>
        <taxon>Chironomoidea</taxon>
        <taxon>Chironomidae</taxon>
        <taxon>Chironominae</taxon>
        <taxon>Chironomus</taxon>
    </lineage>
</organism>
<dbReference type="InterPro" id="IPR001611">
    <property type="entry name" value="Leu-rich_rpt"/>
</dbReference>
<keyword evidence="3" id="KW-0812">Transmembrane</keyword>
<dbReference type="InterPro" id="IPR050333">
    <property type="entry name" value="SLRP"/>
</dbReference>
<feature type="signal peptide" evidence="4">
    <location>
        <begin position="1"/>
        <end position="18"/>
    </location>
</feature>
<dbReference type="SMART" id="SM00369">
    <property type="entry name" value="LRR_TYP"/>
    <property type="match status" value="3"/>
</dbReference>
<name>A0A9N9SAX6_9DIPT</name>
<keyword evidence="4" id="KW-0732">Signal</keyword>
<accession>A0A9N9SAX6</accession>
<dbReference type="SUPFAM" id="SSF52058">
    <property type="entry name" value="L domain-like"/>
    <property type="match status" value="1"/>
</dbReference>
<dbReference type="PANTHER" id="PTHR45712">
    <property type="entry name" value="AGAP008170-PA"/>
    <property type="match status" value="1"/>
</dbReference>
<keyword evidence="3" id="KW-1133">Transmembrane helix</keyword>
<dbReference type="InterPro" id="IPR032675">
    <property type="entry name" value="LRR_dom_sf"/>
</dbReference>
<reference evidence="5" key="1">
    <citation type="submission" date="2022-01" db="EMBL/GenBank/DDBJ databases">
        <authorList>
            <person name="King R."/>
        </authorList>
    </citation>
    <scope>NUCLEOTIDE SEQUENCE</scope>
</reference>
<dbReference type="InterPro" id="IPR026906">
    <property type="entry name" value="LRR_5"/>
</dbReference>
<dbReference type="InterPro" id="IPR003591">
    <property type="entry name" value="Leu-rich_rpt_typical-subtyp"/>
</dbReference>
<evidence type="ECO:0000313" key="5">
    <source>
        <dbReference type="EMBL" id="CAG9811534.1"/>
    </source>
</evidence>
<evidence type="ECO:0000256" key="2">
    <source>
        <dbReference type="ARBA" id="ARBA00022737"/>
    </source>
</evidence>
<keyword evidence="3" id="KW-0472">Membrane</keyword>
<dbReference type="EMBL" id="OU895880">
    <property type="protein sequence ID" value="CAG9811534.1"/>
    <property type="molecule type" value="Genomic_DNA"/>
</dbReference>
<dbReference type="Pfam" id="PF13306">
    <property type="entry name" value="LRR_5"/>
    <property type="match status" value="1"/>
</dbReference>